<evidence type="ECO:0000313" key="3">
    <source>
        <dbReference type="Proteomes" id="UP001206925"/>
    </source>
</evidence>
<keyword evidence="3" id="KW-1185">Reference proteome</keyword>
<dbReference type="Proteomes" id="UP001206925">
    <property type="component" value="Unassembled WGS sequence"/>
</dbReference>
<feature type="region of interest" description="Disordered" evidence="1">
    <location>
        <begin position="319"/>
        <end position="338"/>
    </location>
</feature>
<reference evidence="2" key="1">
    <citation type="submission" date="2022-06" db="EMBL/GenBank/DDBJ databases">
        <title>Uncovering the hologenomic basis of an extraordinary plant invasion.</title>
        <authorList>
            <person name="Bieker V.C."/>
            <person name="Martin M.D."/>
            <person name="Gilbert T."/>
            <person name="Hodgins K."/>
            <person name="Battlay P."/>
            <person name="Petersen B."/>
            <person name="Wilson J."/>
        </authorList>
    </citation>
    <scope>NUCLEOTIDE SEQUENCE</scope>
    <source>
        <strain evidence="2">AA19_3_7</strain>
        <tissue evidence="2">Leaf</tissue>
    </source>
</reference>
<feature type="region of interest" description="Disordered" evidence="1">
    <location>
        <begin position="1"/>
        <end position="29"/>
    </location>
</feature>
<accession>A0AAD5C3Z3</accession>
<dbReference type="PANTHER" id="PTHR37238">
    <property type="entry name" value="OS05G0532500 PROTEIN"/>
    <property type="match status" value="1"/>
</dbReference>
<gene>
    <name evidence="2" type="ORF">M8C21_017035</name>
</gene>
<name>A0AAD5C3Z3_AMBAR</name>
<organism evidence="2 3">
    <name type="scientific">Ambrosia artemisiifolia</name>
    <name type="common">Common ragweed</name>
    <dbReference type="NCBI Taxonomy" id="4212"/>
    <lineage>
        <taxon>Eukaryota</taxon>
        <taxon>Viridiplantae</taxon>
        <taxon>Streptophyta</taxon>
        <taxon>Embryophyta</taxon>
        <taxon>Tracheophyta</taxon>
        <taxon>Spermatophyta</taxon>
        <taxon>Magnoliopsida</taxon>
        <taxon>eudicotyledons</taxon>
        <taxon>Gunneridae</taxon>
        <taxon>Pentapetalae</taxon>
        <taxon>asterids</taxon>
        <taxon>campanulids</taxon>
        <taxon>Asterales</taxon>
        <taxon>Asteraceae</taxon>
        <taxon>Asteroideae</taxon>
        <taxon>Heliantheae alliance</taxon>
        <taxon>Heliantheae</taxon>
        <taxon>Ambrosia</taxon>
    </lineage>
</organism>
<evidence type="ECO:0000313" key="2">
    <source>
        <dbReference type="EMBL" id="KAI7734330.1"/>
    </source>
</evidence>
<dbReference type="EMBL" id="JAMZMK010009756">
    <property type="protein sequence ID" value="KAI7734330.1"/>
    <property type="molecule type" value="Genomic_DNA"/>
</dbReference>
<proteinExistence type="predicted"/>
<dbReference type="AlphaFoldDB" id="A0AAD5C3Z3"/>
<evidence type="ECO:0000256" key="1">
    <source>
        <dbReference type="SAM" id="MobiDB-lite"/>
    </source>
</evidence>
<comment type="caution">
    <text evidence="2">The sequence shown here is derived from an EMBL/GenBank/DDBJ whole genome shotgun (WGS) entry which is preliminary data.</text>
</comment>
<protein>
    <submittedName>
        <fullName evidence="2">Uncharacterized protein</fullName>
    </submittedName>
</protein>
<dbReference type="PANTHER" id="PTHR37238:SF1">
    <property type="entry name" value="OS05G0532500 PROTEIN"/>
    <property type="match status" value="1"/>
</dbReference>
<sequence length="488" mass="53589">MPVTGGKSKSRLKRKPLRDVSNANGSKRSLTTTHSLMKKLNPQQQQQSVTTCSDNNPNPLDRLLLVHSDLSVLIHQIDELVVQALEKKVRNEKEIESFANVLHEMQNSLKPWVSRFQNILPARVIGSNSQLETSFASMKITPSINEETSKNLVSPYVDKFDFLVSPSPLVSWRAECAADGGRNLFLLTPLPKRTPFSSRLKKSSKSVFNKIANDVTVGPVGPVADKFNIATNVKTNSTVEMTNDVKVGPVGSVADNINIAINEKTAVEKVFSSPEKVVRMNDSIIVSTPYMKMSPPKSCMFLEPSSEWCNKIKGTIKRPMDPVDGGSGETDPSSSQLPSGHLALKYPELFGIRTSCKMGNSRKVVEASPIWCISPPKTCVILEPSDDDQIKDFESKLKKADGNIPSVVSCKEVIDSTPMCKDLDTTVLKGKRAGENTLKKELWTRFEAATAHGFHSKSSLDKEKGNSSGTNKGFLDLLDEVSLDDTNL</sequence>